<dbReference type="Gene3D" id="3.40.1350.10">
    <property type="match status" value="1"/>
</dbReference>
<evidence type="ECO:0000313" key="4">
    <source>
        <dbReference type="Proteomes" id="UP000434580"/>
    </source>
</evidence>
<reference evidence="3 4" key="1">
    <citation type="submission" date="2019-11" db="EMBL/GenBank/DDBJ databases">
        <authorList>
            <person name="Holert J."/>
        </authorList>
    </citation>
    <scope>NUCLEOTIDE SEQUENCE [LARGE SCALE GENOMIC DNA]</scope>
    <source>
        <strain evidence="3">BC5_2</strain>
    </source>
</reference>
<evidence type="ECO:0000256" key="2">
    <source>
        <dbReference type="HAMAP-Rule" id="MF_00048"/>
    </source>
</evidence>
<dbReference type="Pfam" id="PF02021">
    <property type="entry name" value="UPF0102"/>
    <property type="match status" value="1"/>
</dbReference>
<gene>
    <name evidence="3" type="ORF">DPBNPPHM_01831</name>
</gene>
<dbReference type="SUPFAM" id="SSF52980">
    <property type="entry name" value="Restriction endonuclease-like"/>
    <property type="match status" value="1"/>
</dbReference>
<dbReference type="AlphaFoldDB" id="A0A5S9Q9R1"/>
<dbReference type="PANTHER" id="PTHR34039">
    <property type="entry name" value="UPF0102 PROTEIN YRAN"/>
    <property type="match status" value="1"/>
</dbReference>
<dbReference type="EMBL" id="CACSII010000017">
    <property type="protein sequence ID" value="CAA0114389.1"/>
    <property type="molecule type" value="Genomic_DNA"/>
</dbReference>
<dbReference type="GO" id="GO:0003676">
    <property type="term" value="F:nucleic acid binding"/>
    <property type="evidence" value="ECO:0007669"/>
    <property type="project" value="InterPro"/>
</dbReference>
<evidence type="ECO:0000313" key="3">
    <source>
        <dbReference type="EMBL" id="CAA0114389.1"/>
    </source>
</evidence>
<name>A0A5S9Q9R1_9GAMM</name>
<proteinExistence type="inferred from homology"/>
<protein>
    <recommendedName>
        <fullName evidence="2">UPF0102 protein DPBNPPHM_01831</fullName>
    </recommendedName>
</protein>
<dbReference type="NCBIfam" id="NF009150">
    <property type="entry name" value="PRK12497.1-3"/>
    <property type="match status" value="1"/>
</dbReference>
<dbReference type="InterPro" id="IPR011335">
    <property type="entry name" value="Restrct_endonuc-II-like"/>
</dbReference>
<dbReference type="Proteomes" id="UP000434580">
    <property type="component" value="Unassembled WGS sequence"/>
</dbReference>
<dbReference type="OrthoDB" id="9794876at2"/>
<evidence type="ECO:0000256" key="1">
    <source>
        <dbReference type="ARBA" id="ARBA00006738"/>
    </source>
</evidence>
<sequence>MLTDGIVIRLGTNTKTVGDYYEDVALDFLKEQGCQLVTRNFHSRRGEIDLIVKDDKTLAFVEVRFRRNPNYGSPLDTVTKDKQVKLTACAQYFLQTQAKYQHYECRFDAISITGDPDHLDIDWIKQAFVANS</sequence>
<dbReference type="HAMAP" id="MF_00048">
    <property type="entry name" value="UPF0102"/>
    <property type="match status" value="1"/>
</dbReference>
<dbReference type="InterPro" id="IPR003509">
    <property type="entry name" value="UPF0102_YraN-like"/>
</dbReference>
<dbReference type="NCBIfam" id="TIGR00252">
    <property type="entry name" value="YraN family protein"/>
    <property type="match status" value="1"/>
</dbReference>
<organism evidence="3 4">
    <name type="scientific">BD1-7 clade bacterium</name>
    <dbReference type="NCBI Taxonomy" id="2029982"/>
    <lineage>
        <taxon>Bacteria</taxon>
        <taxon>Pseudomonadati</taxon>
        <taxon>Pseudomonadota</taxon>
        <taxon>Gammaproteobacteria</taxon>
        <taxon>Cellvibrionales</taxon>
        <taxon>Spongiibacteraceae</taxon>
        <taxon>BD1-7 clade</taxon>
    </lineage>
</organism>
<comment type="similarity">
    <text evidence="1 2">Belongs to the UPF0102 family.</text>
</comment>
<dbReference type="InterPro" id="IPR011856">
    <property type="entry name" value="tRNA_endonuc-like_dom_sf"/>
</dbReference>
<accession>A0A5S9Q9R1</accession>
<dbReference type="PANTHER" id="PTHR34039:SF1">
    <property type="entry name" value="UPF0102 PROTEIN YRAN"/>
    <property type="match status" value="1"/>
</dbReference>